<name>A0A4P9ZFJ2_9ASCO</name>
<feature type="compositionally biased region" description="Polar residues" evidence="1">
    <location>
        <begin position="26"/>
        <end position="44"/>
    </location>
</feature>
<dbReference type="EMBL" id="ML004439">
    <property type="protein sequence ID" value="RKP31643.1"/>
    <property type="molecule type" value="Genomic_DNA"/>
</dbReference>
<feature type="region of interest" description="Disordered" evidence="1">
    <location>
        <begin position="1"/>
        <end position="92"/>
    </location>
</feature>
<proteinExistence type="predicted"/>
<gene>
    <name evidence="2" type="ORF">METBISCDRAFT_26447</name>
</gene>
<accession>A0A4P9ZFJ2</accession>
<organism evidence="2 3">
    <name type="scientific">Metschnikowia bicuspidata</name>
    <dbReference type="NCBI Taxonomy" id="27322"/>
    <lineage>
        <taxon>Eukaryota</taxon>
        <taxon>Fungi</taxon>
        <taxon>Dikarya</taxon>
        <taxon>Ascomycota</taxon>
        <taxon>Saccharomycotina</taxon>
        <taxon>Pichiomycetes</taxon>
        <taxon>Metschnikowiaceae</taxon>
        <taxon>Metschnikowia</taxon>
    </lineage>
</organism>
<dbReference type="InterPro" id="IPR038910">
    <property type="entry name" value="Hua1-like"/>
</dbReference>
<dbReference type="Proteomes" id="UP000268321">
    <property type="component" value="Unassembled WGS sequence"/>
</dbReference>
<feature type="compositionally biased region" description="Low complexity" evidence="1">
    <location>
        <begin position="70"/>
        <end position="92"/>
    </location>
</feature>
<protein>
    <submittedName>
        <fullName evidence="2">Uncharacterized protein</fullName>
    </submittedName>
</protein>
<evidence type="ECO:0000313" key="2">
    <source>
        <dbReference type="EMBL" id="RKP31643.1"/>
    </source>
</evidence>
<evidence type="ECO:0000256" key="1">
    <source>
        <dbReference type="SAM" id="MobiDB-lite"/>
    </source>
</evidence>
<reference evidence="3" key="1">
    <citation type="journal article" date="2018" name="Nat. Microbiol.">
        <title>Leveraging single-cell genomics to expand the fungal tree of life.</title>
        <authorList>
            <person name="Ahrendt S.R."/>
            <person name="Quandt C.A."/>
            <person name="Ciobanu D."/>
            <person name="Clum A."/>
            <person name="Salamov A."/>
            <person name="Andreopoulos B."/>
            <person name="Cheng J.F."/>
            <person name="Woyke T."/>
            <person name="Pelin A."/>
            <person name="Henrissat B."/>
            <person name="Reynolds N.K."/>
            <person name="Benny G.L."/>
            <person name="Smith M.E."/>
            <person name="James T.Y."/>
            <person name="Grigoriev I.V."/>
        </authorList>
    </citation>
    <scope>NUCLEOTIDE SEQUENCE [LARGE SCALE GENOMIC DNA]</scope>
    <source>
        <strain evidence="3">Baker2002</strain>
    </source>
</reference>
<sequence length="256" mass="28081">MSHHNIPPEEIPSSEPPPSYEESLVPQYTPTSAGPPHQAQNPHSQYLRPPVGQFLPPPEERPQASPIPPKQQAKLQQPPQGQPYPGVSGSSSANLYSNNSSLPYEYPKGYFCKKCKNVGFRENGKPCKPCWDKFFRDGVYNPRPEIGFRFPRGFICGKCANTGIKCKNGRMCMDCCSFYGPRNKVQTLSMGGFELQNIMAPIPPGIMGGGPAVRLPPGDPRLGGIICERCRGRGQVQFFLDTDICSVCGGLGRILI</sequence>
<dbReference type="AlphaFoldDB" id="A0A4P9ZFJ2"/>
<dbReference type="OrthoDB" id="2405700at2759"/>
<dbReference type="PANTHER" id="PTHR28031">
    <property type="entry name" value="PROLINE-RICH PROTEIN HUA1"/>
    <property type="match status" value="1"/>
</dbReference>
<evidence type="ECO:0000313" key="3">
    <source>
        <dbReference type="Proteomes" id="UP000268321"/>
    </source>
</evidence>
<dbReference type="Gene3D" id="6.20.20.10">
    <property type="match status" value="1"/>
</dbReference>
<keyword evidence="3" id="KW-1185">Reference proteome</keyword>
<dbReference type="GO" id="GO:0005737">
    <property type="term" value="C:cytoplasm"/>
    <property type="evidence" value="ECO:0007669"/>
    <property type="project" value="TreeGrafter"/>
</dbReference>
<dbReference type="PANTHER" id="PTHR28031:SF1">
    <property type="entry name" value="PROLINE-RICH PROTEIN HUA1"/>
    <property type="match status" value="1"/>
</dbReference>